<accession>A0ABD5UPF1</accession>
<feature type="transmembrane region" description="Helical" evidence="1">
    <location>
        <begin position="155"/>
        <end position="176"/>
    </location>
</feature>
<dbReference type="Proteomes" id="UP001596333">
    <property type="component" value="Unassembled WGS sequence"/>
</dbReference>
<name>A0ABD5UPF1_9EURY</name>
<keyword evidence="1" id="KW-0472">Membrane</keyword>
<feature type="transmembrane region" description="Helical" evidence="1">
    <location>
        <begin position="223"/>
        <end position="242"/>
    </location>
</feature>
<feature type="transmembrane region" description="Helical" evidence="1">
    <location>
        <begin position="182"/>
        <end position="203"/>
    </location>
</feature>
<feature type="transmembrane region" description="Helical" evidence="1">
    <location>
        <begin position="254"/>
        <end position="274"/>
    </location>
</feature>
<evidence type="ECO:0000256" key="1">
    <source>
        <dbReference type="SAM" id="Phobius"/>
    </source>
</evidence>
<comment type="caution">
    <text evidence="2">The sequence shown here is derived from an EMBL/GenBank/DDBJ whole genome shotgun (WGS) entry which is preliminary data.</text>
</comment>
<gene>
    <name evidence="2" type="ORF">ACFQEY_18615</name>
</gene>
<organism evidence="2 3">
    <name type="scientific">Halorubrum trueperi</name>
    <dbReference type="NCBI Taxonomy" id="2004704"/>
    <lineage>
        <taxon>Archaea</taxon>
        <taxon>Methanobacteriati</taxon>
        <taxon>Methanobacteriota</taxon>
        <taxon>Stenosarchaea group</taxon>
        <taxon>Halobacteria</taxon>
        <taxon>Halobacteriales</taxon>
        <taxon>Haloferacaceae</taxon>
        <taxon>Halorubrum</taxon>
    </lineage>
</organism>
<dbReference type="EMBL" id="JBHSXI010000030">
    <property type="protein sequence ID" value="MFC6891003.1"/>
    <property type="molecule type" value="Genomic_DNA"/>
</dbReference>
<sequence>MSRRQGARTSTDAMEIAILSGVVGVLVTVHFFLPEALRSQFLFTYGEPTVVSAWTAAILHDSVSHLASSVTWYVIVMASACALTTTWKRRRSFWLAVVGCLVLAPPMTKLVDYWLLKVQWNLVADATTARGFSGVVSAFGGLLYVSLARTVTARYGYAAGVATTGTIVLGALSALAFTSAVLSPSVAVVLCTIVAFAIGIGIVSNRPKIPTWRAWAWSQRDGLLPIVVGCVVVVVLLSQLFQVQLDETGRFVSVIAHGTGFATGMIVTVLVLITEYVGQQSTEKPSNQLETSPE</sequence>
<feature type="transmembrane region" description="Helical" evidence="1">
    <location>
        <begin position="12"/>
        <end position="33"/>
    </location>
</feature>
<evidence type="ECO:0008006" key="4">
    <source>
        <dbReference type="Google" id="ProtNLM"/>
    </source>
</evidence>
<evidence type="ECO:0000313" key="2">
    <source>
        <dbReference type="EMBL" id="MFC6891003.1"/>
    </source>
</evidence>
<protein>
    <recommendedName>
        <fullName evidence="4">Rhomboid family intramembrane serine protease</fullName>
    </recommendedName>
</protein>
<feature type="transmembrane region" description="Helical" evidence="1">
    <location>
        <begin position="128"/>
        <end position="148"/>
    </location>
</feature>
<dbReference type="RefSeq" id="WP_379771507.1">
    <property type="nucleotide sequence ID" value="NZ_JBHSXI010000030.1"/>
</dbReference>
<keyword evidence="3" id="KW-1185">Reference proteome</keyword>
<feature type="transmembrane region" description="Helical" evidence="1">
    <location>
        <begin position="94"/>
        <end position="116"/>
    </location>
</feature>
<proteinExistence type="predicted"/>
<keyword evidence="1" id="KW-1133">Transmembrane helix</keyword>
<reference evidence="2 3" key="1">
    <citation type="journal article" date="2019" name="Int. J. Syst. Evol. Microbiol.">
        <title>The Global Catalogue of Microorganisms (GCM) 10K type strain sequencing project: providing services to taxonomists for standard genome sequencing and annotation.</title>
        <authorList>
            <consortium name="The Broad Institute Genomics Platform"/>
            <consortium name="The Broad Institute Genome Sequencing Center for Infectious Disease"/>
            <person name="Wu L."/>
            <person name="Ma J."/>
        </authorList>
    </citation>
    <scope>NUCLEOTIDE SEQUENCE [LARGE SCALE GENOMIC DNA]</scope>
    <source>
        <strain evidence="2 3">Y73</strain>
    </source>
</reference>
<feature type="transmembrane region" description="Helical" evidence="1">
    <location>
        <begin position="70"/>
        <end position="87"/>
    </location>
</feature>
<dbReference type="AlphaFoldDB" id="A0ABD5UPF1"/>
<keyword evidence="1" id="KW-0812">Transmembrane</keyword>
<evidence type="ECO:0000313" key="3">
    <source>
        <dbReference type="Proteomes" id="UP001596333"/>
    </source>
</evidence>